<name>W2JPP9_PHYNI</name>
<dbReference type="AlphaFoldDB" id="W2JPP9"/>
<dbReference type="EMBL" id="KI670916">
    <property type="protein sequence ID" value="ETL48424.1"/>
    <property type="molecule type" value="Genomic_DNA"/>
</dbReference>
<sequence>MTRMYFADNQQKQKAFDRCYGQMATSHFKQGRKLRALINQEAAEEALTEQMAKLYASSNAKQHEYDYDEVSKKLRGKVDKPVDHSKGPK</sequence>
<reference evidence="2 3" key="1">
    <citation type="submission" date="2013-11" db="EMBL/GenBank/DDBJ databases">
        <title>The Genome Sequence of Phytophthora parasitica CJ05E6.</title>
        <authorList>
            <consortium name="The Broad Institute Genomics Platform"/>
            <person name="Russ C."/>
            <person name="Tyler B."/>
            <person name="Panabieres F."/>
            <person name="Shan W."/>
            <person name="Tripathy S."/>
            <person name="Grunwald N."/>
            <person name="Machado M."/>
            <person name="Johnson C.S."/>
            <person name="Arredondo F."/>
            <person name="Hong C."/>
            <person name="Coffey M."/>
            <person name="Young S.K."/>
            <person name="Zeng Q."/>
            <person name="Gargeya S."/>
            <person name="Fitzgerald M."/>
            <person name="Abouelleil A."/>
            <person name="Alvarado L."/>
            <person name="Chapman S.B."/>
            <person name="Gainer-Dewar J."/>
            <person name="Goldberg J."/>
            <person name="Griggs A."/>
            <person name="Gujja S."/>
            <person name="Hansen M."/>
            <person name="Howarth C."/>
            <person name="Imamovic A."/>
            <person name="Ireland A."/>
            <person name="Larimer J."/>
            <person name="McCowan C."/>
            <person name="Murphy C."/>
            <person name="Pearson M."/>
            <person name="Poon T.W."/>
            <person name="Priest M."/>
            <person name="Roberts A."/>
            <person name="Saif S."/>
            <person name="Shea T."/>
            <person name="Sykes S."/>
            <person name="Wortman J."/>
            <person name="Nusbaum C."/>
            <person name="Birren B."/>
        </authorList>
    </citation>
    <scope>NUCLEOTIDE SEQUENCE [LARGE SCALE GENOMIC DNA]</scope>
    <source>
        <strain evidence="2 3">CJ05E6</strain>
    </source>
</reference>
<dbReference type="VEuPathDB" id="FungiDB:PPTG_19185"/>
<accession>W2JPP9</accession>
<organism evidence="2 3">
    <name type="scientific">Phytophthora nicotianae</name>
    <name type="common">Potato buckeye rot agent</name>
    <name type="synonym">Phytophthora parasitica</name>
    <dbReference type="NCBI Taxonomy" id="4792"/>
    <lineage>
        <taxon>Eukaryota</taxon>
        <taxon>Sar</taxon>
        <taxon>Stramenopiles</taxon>
        <taxon>Oomycota</taxon>
        <taxon>Peronosporomycetes</taxon>
        <taxon>Peronosporales</taxon>
        <taxon>Peronosporaceae</taxon>
        <taxon>Phytophthora</taxon>
    </lineage>
</organism>
<evidence type="ECO:0000313" key="2">
    <source>
        <dbReference type="EMBL" id="ETL48424.1"/>
    </source>
</evidence>
<proteinExistence type="predicted"/>
<feature type="region of interest" description="Disordered" evidence="1">
    <location>
        <begin position="66"/>
        <end position="89"/>
    </location>
</feature>
<evidence type="ECO:0000313" key="3">
    <source>
        <dbReference type="Proteomes" id="UP000053864"/>
    </source>
</evidence>
<dbReference type="Proteomes" id="UP000053864">
    <property type="component" value="Unassembled WGS sequence"/>
</dbReference>
<evidence type="ECO:0000256" key="1">
    <source>
        <dbReference type="SAM" id="MobiDB-lite"/>
    </source>
</evidence>
<gene>
    <name evidence="2" type="ORF">L916_01976</name>
</gene>
<protein>
    <submittedName>
        <fullName evidence="2">Uncharacterized protein</fullName>
    </submittedName>
</protein>